<evidence type="ECO:0000256" key="1">
    <source>
        <dbReference type="SAM" id="MobiDB-lite"/>
    </source>
</evidence>
<comment type="caution">
    <text evidence="2">The sequence shown here is derived from an EMBL/GenBank/DDBJ whole genome shotgun (WGS) entry which is preliminary data.</text>
</comment>
<protein>
    <submittedName>
        <fullName evidence="2">Uncharacterized protein</fullName>
    </submittedName>
</protein>
<gene>
    <name evidence="2" type="ORF">AVEN_272691_1</name>
</gene>
<dbReference type="AlphaFoldDB" id="A0A4Y2PW72"/>
<accession>A0A4Y2PW72</accession>
<feature type="region of interest" description="Disordered" evidence="1">
    <location>
        <begin position="1"/>
        <end position="21"/>
    </location>
</feature>
<dbReference type="Proteomes" id="UP000499080">
    <property type="component" value="Unassembled WGS sequence"/>
</dbReference>
<name>A0A4Y2PW72_ARAVE</name>
<evidence type="ECO:0000313" key="3">
    <source>
        <dbReference type="Proteomes" id="UP000499080"/>
    </source>
</evidence>
<evidence type="ECO:0000313" key="2">
    <source>
        <dbReference type="EMBL" id="GBN55469.1"/>
    </source>
</evidence>
<dbReference type="EMBL" id="BGPR01012296">
    <property type="protein sequence ID" value="GBN55469.1"/>
    <property type="molecule type" value="Genomic_DNA"/>
</dbReference>
<proteinExistence type="predicted"/>
<organism evidence="2 3">
    <name type="scientific">Araneus ventricosus</name>
    <name type="common">Orbweaver spider</name>
    <name type="synonym">Epeira ventricosa</name>
    <dbReference type="NCBI Taxonomy" id="182803"/>
    <lineage>
        <taxon>Eukaryota</taxon>
        <taxon>Metazoa</taxon>
        <taxon>Ecdysozoa</taxon>
        <taxon>Arthropoda</taxon>
        <taxon>Chelicerata</taxon>
        <taxon>Arachnida</taxon>
        <taxon>Araneae</taxon>
        <taxon>Araneomorphae</taxon>
        <taxon>Entelegynae</taxon>
        <taxon>Araneoidea</taxon>
        <taxon>Araneidae</taxon>
        <taxon>Araneus</taxon>
    </lineage>
</organism>
<sequence length="138" mass="15829">MVFPRSYSHFNPAERPASANHLRRPMTSHAIKMTKVHSARPRYKSENIVVVDLAIPRKRTIDHYEPEMDPYAREAIKNMLADQVINVQLLRQNVEKSPEPVQRTLGRFGARTSSNCGRQLKSKADIEQYPVPRGLVPK</sequence>
<keyword evidence="3" id="KW-1185">Reference proteome</keyword>
<reference evidence="2 3" key="1">
    <citation type="journal article" date="2019" name="Sci. Rep.">
        <title>Orb-weaving spider Araneus ventricosus genome elucidates the spidroin gene catalogue.</title>
        <authorList>
            <person name="Kono N."/>
            <person name="Nakamura H."/>
            <person name="Ohtoshi R."/>
            <person name="Moran D.A.P."/>
            <person name="Shinohara A."/>
            <person name="Yoshida Y."/>
            <person name="Fujiwara M."/>
            <person name="Mori M."/>
            <person name="Tomita M."/>
            <person name="Arakawa K."/>
        </authorList>
    </citation>
    <scope>NUCLEOTIDE SEQUENCE [LARGE SCALE GENOMIC DNA]</scope>
</reference>